<dbReference type="AlphaFoldDB" id="A0AAW0BFI9"/>
<keyword evidence="1" id="KW-0472">Membrane</keyword>
<keyword evidence="3" id="KW-1185">Reference proteome</keyword>
<sequence>MCVWSRLGSGPESRPSYSGVHLTCTMLVAFASAYGNIATVTNVSAWRRHRGPLPLCLGAESQIQIQIRVVAHSQRREFSGLRWGGVG</sequence>
<evidence type="ECO:0000313" key="3">
    <source>
        <dbReference type="Proteomes" id="UP001362999"/>
    </source>
</evidence>
<organism evidence="2 3">
    <name type="scientific">Favolaschia claudopus</name>
    <dbReference type="NCBI Taxonomy" id="2862362"/>
    <lineage>
        <taxon>Eukaryota</taxon>
        <taxon>Fungi</taxon>
        <taxon>Dikarya</taxon>
        <taxon>Basidiomycota</taxon>
        <taxon>Agaricomycotina</taxon>
        <taxon>Agaricomycetes</taxon>
        <taxon>Agaricomycetidae</taxon>
        <taxon>Agaricales</taxon>
        <taxon>Marasmiineae</taxon>
        <taxon>Mycenaceae</taxon>
        <taxon>Favolaschia</taxon>
    </lineage>
</organism>
<keyword evidence="1" id="KW-1133">Transmembrane helix</keyword>
<evidence type="ECO:0000256" key="1">
    <source>
        <dbReference type="SAM" id="Phobius"/>
    </source>
</evidence>
<proteinExistence type="predicted"/>
<keyword evidence="1" id="KW-0812">Transmembrane</keyword>
<evidence type="ECO:0000313" key="2">
    <source>
        <dbReference type="EMBL" id="KAK7024837.1"/>
    </source>
</evidence>
<gene>
    <name evidence="2" type="ORF">R3P38DRAFT_1052687</name>
</gene>
<name>A0AAW0BFI9_9AGAR</name>
<comment type="caution">
    <text evidence="2">The sequence shown here is derived from an EMBL/GenBank/DDBJ whole genome shotgun (WGS) entry which is preliminary data.</text>
</comment>
<dbReference type="EMBL" id="JAWWNJ010000034">
    <property type="protein sequence ID" value="KAK7024837.1"/>
    <property type="molecule type" value="Genomic_DNA"/>
</dbReference>
<protein>
    <submittedName>
        <fullName evidence="2">Uncharacterized protein</fullName>
    </submittedName>
</protein>
<accession>A0AAW0BFI9</accession>
<feature type="transmembrane region" description="Helical" evidence="1">
    <location>
        <begin position="20"/>
        <end position="40"/>
    </location>
</feature>
<reference evidence="2 3" key="1">
    <citation type="journal article" date="2024" name="J Genomics">
        <title>Draft genome sequencing and assembly of Favolaschia claudopus CIRM-BRFM 2984 isolated from oak limbs.</title>
        <authorList>
            <person name="Navarro D."/>
            <person name="Drula E."/>
            <person name="Chaduli D."/>
            <person name="Cazenave R."/>
            <person name="Ahrendt S."/>
            <person name="Wang J."/>
            <person name="Lipzen A."/>
            <person name="Daum C."/>
            <person name="Barry K."/>
            <person name="Grigoriev I.V."/>
            <person name="Favel A."/>
            <person name="Rosso M.N."/>
            <person name="Martin F."/>
        </authorList>
    </citation>
    <scope>NUCLEOTIDE SEQUENCE [LARGE SCALE GENOMIC DNA]</scope>
    <source>
        <strain evidence="2 3">CIRM-BRFM 2984</strain>
    </source>
</reference>
<dbReference type="Proteomes" id="UP001362999">
    <property type="component" value="Unassembled WGS sequence"/>
</dbReference>